<dbReference type="Proteomes" id="UP000282818">
    <property type="component" value="Unassembled WGS sequence"/>
</dbReference>
<name>A0A437QAT0_9GAMM</name>
<comment type="caution">
    <text evidence="1">The sequence shown here is derived from an EMBL/GenBank/DDBJ whole genome shotgun (WGS) entry which is preliminary data.</text>
</comment>
<dbReference type="RefSeq" id="WP_127693500.1">
    <property type="nucleotide sequence ID" value="NZ_SACQ01000002.1"/>
</dbReference>
<reference evidence="1 2" key="1">
    <citation type="submission" date="2019-01" db="EMBL/GenBank/DDBJ databases">
        <authorList>
            <person name="Chen W.-M."/>
        </authorList>
    </citation>
    <scope>NUCLEOTIDE SEQUENCE [LARGE SCALE GENOMIC DNA]</scope>
    <source>
        <strain evidence="1 2">HPM-16</strain>
    </source>
</reference>
<proteinExistence type="predicted"/>
<sequence>MLPRSAKDRPDDGRRRLLKAIPAGIAAGLVSPVVVAQAQTDSDSDLGFLAADFEAGDWVQAYQNMAWSEPLPSTNGVQLTVSGQVSEDFPESFVSLALYLVYPRDKGEPTRQTVWSYTRDQIVSQGAEVTLLHPLTGGELTLQLVGRRSQANGAEFHWTKQVHFSVNKASEHELLLREGHYFLPCRDGLTDIQWQQFGARAIESQALPVIYPLSDTAPLSFIQLQIRPVSDTSNVQEIS</sequence>
<dbReference type="InterPro" id="IPR006311">
    <property type="entry name" value="TAT_signal"/>
</dbReference>
<dbReference type="EMBL" id="SACQ01000002">
    <property type="protein sequence ID" value="RVU31641.1"/>
    <property type="molecule type" value="Genomic_DNA"/>
</dbReference>
<dbReference type="AlphaFoldDB" id="A0A437QAT0"/>
<accession>A0A437QAT0</accession>
<keyword evidence="2" id="KW-1185">Reference proteome</keyword>
<gene>
    <name evidence="1" type="ORF">EOE65_06605</name>
</gene>
<protein>
    <submittedName>
        <fullName evidence="1">Uncharacterized protein</fullName>
    </submittedName>
</protein>
<organism evidence="1 2">
    <name type="scientific">Neptunomonas marina</name>
    <dbReference type="NCBI Taxonomy" id="1815562"/>
    <lineage>
        <taxon>Bacteria</taxon>
        <taxon>Pseudomonadati</taxon>
        <taxon>Pseudomonadota</taxon>
        <taxon>Gammaproteobacteria</taxon>
        <taxon>Oceanospirillales</taxon>
        <taxon>Oceanospirillaceae</taxon>
        <taxon>Neptunomonas</taxon>
    </lineage>
</organism>
<evidence type="ECO:0000313" key="1">
    <source>
        <dbReference type="EMBL" id="RVU31641.1"/>
    </source>
</evidence>
<evidence type="ECO:0000313" key="2">
    <source>
        <dbReference type="Proteomes" id="UP000282818"/>
    </source>
</evidence>
<dbReference type="PROSITE" id="PS51318">
    <property type="entry name" value="TAT"/>
    <property type="match status" value="1"/>
</dbReference>